<dbReference type="Pfam" id="PF14154">
    <property type="entry name" value="DUF4306"/>
    <property type="match status" value="1"/>
</dbReference>
<keyword evidence="1" id="KW-0812">Transmembrane</keyword>
<accession>A0ABV1MW58</accession>
<gene>
    <name evidence="2" type="ORF">ABNX05_19085</name>
</gene>
<keyword evidence="3" id="KW-1185">Reference proteome</keyword>
<keyword evidence="1" id="KW-1133">Transmembrane helix</keyword>
<proteinExistence type="predicted"/>
<comment type="caution">
    <text evidence="2">The sequence shown here is derived from an EMBL/GenBank/DDBJ whole genome shotgun (WGS) entry which is preliminary data.</text>
</comment>
<protein>
    <submittedName>
        <fullName evidence="2">DUF4306 domain-containing protein</fullName>
    </submittedName>
</protein>
<dbReference type="EMBL" id="JBEGDG010000017">
    <property type="protein sequence ID" value="MEQ6356735.1"/>
    <property type="molecule type" value="Genomic_DNA"/>
</dbReference>
<organism evidence="2 3">
    <name type="scientific">Lysinibacillus zambalensis</name>
    <dbReference type="NCBI Taxonomy" id="3160866"/>
    <lineage>
        <taxon>Bacteria</taxon>
        <taxon>Bacillati</taxon>
        <taxon>Bacillota</taxon>
        <taxon>Bacilli</taxon>
        <taxon>Bacillales</taxon>
        <taxon>Bacillaceae</taxon>
        <taxon>Lysinibacillus</taxon>
    </lineage>
</organism>
<feature type="transmembrane region" description="Helical" evidence="1">
    <location>
        <begin position="131"/>
        <end position="152"/>
    </location>
</feature>
<keyword evidence="1" id="KW-0472">Membrane</keyword>
<reference evidence="2 3" key="1">
    <citation type="submission" date="2024-06" db="EMBL/GenBank/DDBJ databases">
        <title>Lysinibacillus zambalefons sp. nov., a Novel Firmicute Isolated from the Poon Bato Zambales Hyperalkaline Spring.</title>
        <authorList>
            <person name="Aja J.A."/>
            <person name="Lazaro J.E.H."/>
            <person name="Llorin L.D."/>
            <person name="Lim K.R."/>
            <person name="Teodosio J."/>
            <person name="Dalisay D.S."/>
        </authorList>
    </citation>
    <scope>NUCLEOTIDE SEQUENCE [LARGE SCALE GENOMIC DNA]</scope>
    <source>
        <strain evidence="2 3">M3</strain>
    </source>
</reference>
<evidence type="ECO:0000256" key="1">
    <source>
        <dbReference type="SAM" id="Phobius"/>
    </source>
</evidence>
<dbReference type="InterPro" id="IPR025440">
    <property type="entry name" value="DUF4306"/>
</dbReference>
<evidence type="ECO:0000313" key="3">
    <source>
        <dbReference type="Proteomes" id="UP001478862"/>
    </source>
</evidence>
<dbReference type="RefSeq" id="WP_349661153.1">
    <property type="nucleotide sequence ID" value="NZ_JBEGDG010000017.1"/>
</dbReference>
<dbReference type="Proteomes" id="UP001478862">
    <property type="component" value="Unassembled WGS sequence"/>
</dbReference>
<evidence type="ECO:0000313" key="2">
    <source>
        <dbReference type="EMBL" id="MEQ6356735.1"/>
    </source>
</evidence>
<sequence>MKQLIGRPQESAQLERKSTTRYGIDPSIVKVCIVDDSLEWKYSTPFFQLFNIEINTGRDISQLDYFVYAAKFQPFFPTIMTVSVIYIFAVLIFFIYQLYRQLAIILSGIISCVGIVSSGIFLNSTTSGGDIFFWITAVGALIFICNTISLWYKKKIQCLRASTST</sequence>
<name>A0ABV1MW58_9BACI</name>
<feature type="transmembrane region" description="Helical" evidence="1">
    <location>
        <begin position="103"/>
        <end position="125"/>
    </location>
</feature>
<feature type="transmembrane region" description="Helical" evidence="1">
    <location>
        <begin position="75"/>
        <end position="96"/>
    </location>
</feature>